<organism evidence="1 2">
    <name type="scientific">Streptomyces calvus</name>
    <dbReference type="NCBI Taxonomy" id="67282"/>
    <lineage>
        <taxon>Bacteria</taxon>
        <taxon>Bacillati</taxon>
        <taxon>Actinomycetota</taxon>
        <taxon>Actinomycetes</taxon>
        <taxon>Kitasatosporales</taxon>
        <taxon>Streptomycetaceae</taxon>
        <taxon>Streptomyces</taxon>
    </lineage>
</organism>
<sequence length="299" mass="32588">MSRRVLPYRVPSEAVVSADHWRLVVDDGEVPLPEALPDWDYQMDLRLRRSVRVDLDRARRESGLPTGAALMVSAVWTATGSNLSGPAQHIRLAEAGTTTVEFDFGLRGADLGGLLLLDTALLLSQRRSDARPSSPRRAGSVLWSDREAVRLQGDAPQFPMAVIDFARTSFPDDAAWHLHISGGLESATMGSLLLLVNERNKTTTDAFQRAARPNPVDRIVLSAVYADAARIMVEHALSQEDFGEDADFPEGSLGATLLSLVDQLFPGQSITDIRLRQRQSAALFASDLQAAVKIFGESS</sequence>
<dbReference type="AlphaFoldDB" id="A0AA40SD19"/>
<evidence type="ECO:0000313" key="1">
    <source>
        <dbReference type="EMBL" id="MBA8944048.1"/>
    </source>
</evidence>
<dbReference type="EMBL" id="JACJIE010000004">
    <property type="protein sequence ID" value="MBA8944048.1"/>
    <property type="molecule type" value="Genomic_DNA"/>
</dbReference>
<dbReference type="RefSeq" id="WP_220450349.1">
    <property type="nucleotide sequence ID" value="NZ_BMSU01000007.1"/>
</dbReference>
<dbReference type="Proteomes" id="UP000530412">
    <property type="component" value="Unassembled WGS sequence"/>
</dbReference>
<name>A0AA40SD19_9ACTN</name>
<reference evidence="1 2" key="1">
    <citation type="submission" date="2020-08" db="EMBL/GenBank/DDBJ databases">
        <title>Genomic Encyclopedia of Type Strains, Phase III (KMG-III): the genomes of soil and plant-associated and newly described type strains.</title>
        <authorList>
            <person name="Whitman W."/>
        </authorList>
    </citation>
    <scope>NUCLEOTIDE SEQUENCE [LARGE SCALE GENOMIC DNA]</scope>
    <source>
        <strain evidence="1 2">CECT 3271</strain>
    </source>
</reference>
<gene>
    <name evidence="1" type="ORF">FHS33_002476</name>
</gene>
<accession>A0AA40SD19</accession>
<comment type="caution">
    <text evidence="1">The sequence shown here is derived from an EMBL/GenBank/DDBJ whole genome shotgun (WGS) entry which is preliminary data.</text>
</comment>
<proteinExistence type="predicted"/>
<evidence type="ECO:0000313" key="2">
    <source>
        <dbReference type="Proteomes" id="UP000530412"/>
    </source>
</evidence>
<protein>
    <submittedName>
        <fullName evidence="1">Uncharacterized protein</fullName>
    </submittedName>
</protein>